<dbReference type="Proteomes" id="UP000261082">
    <property type="component" value="Unassembled WGS sequence"/>
</dbReference>
<proteinExistence type="predicted"/>
<keyword evidence="3" id="KW-1185">Reference proteome</keyword>
<protein>
    <recommendedName>
        <fullName evidence="4">DUF4625 domain-containing protein</fullName>
    </recommendedName>
</protein>
<gene>
    <name evidence="2" type="ORF">DZ858_12410</name>
</gene>
<feature type="signal peptide" evidence="1">
    <location>
        <begin position="1"/>
        <end position="20"/>
    </location>
</feature>
<reference evidence="2 3" key="1">
    <citation type="journal article" date="2007" name="Int. J. Syst. Evol. Microbiol.">
        <title>Marixanthomonas ophiurae gen. nov., sp. nov., a marine bacterium of the family Flavobacteriaceae isolated from a deep-sea brittle star.</title>
        <authorList>
            <person name="Romanenko L.A."/>
            <person name="Uchino M."/>
            <person name="Frolova G.M."/>
            <person name="Mikhailov V.V."/>
        </authorList>
    </citation>
    <scope>NUCLEOTIDE SEQUENCE [LARGE SCALE GENOMIC DNA]</scope>
    <source>
        <strain evidence="2 3">KMM 3046</strain>
    </source>
</reference>
<comment type="caution">
    <text evidence="2">The sequence shown here is derived from an EMBL/GenBank/DDBJ whole genome shotgun (WGS) entry which is preliminary data.</text>
</comment>
<evidence type="ECO:0000313" key="3">
    <source>
        <dbReference type="Proteomes" id="UP000261082"/>
    </source>
</evidence>
<dbReference type="InterPro" id="IPR045607">
    <property type="entry name" value="DUF6452"/>
</dbReference>
<evidence type="ECO:0000256" key="1">
    <source>
        <dbReference type="SAM" id="SignalP"/>
    </source>
</evidence>
<sequence>MIKKICFAFLILLVFHGCTRDDICPDTTQTTPLLIVVFKNAAIPTEGKEVPGLTIETILENSEIVIDNATTDSIAIPLYAGADITTYKFTMNSQSELETPNTDMVTFNYSREDIYVNRACSFKTIYNNLEASFEDEEEDNWIFQINVTALNNIVENENDTHITILH</sequence>
<evidence type="ECO:0000313" key="2">
    <source>
        <dbReference type="EMBL" id="RFN58038.1"/>
    </source>
</evidence>
<name>A0A3E1Q7E1_9FLAO</name>
<accession>A0A3E1Q7E1</accession>
<dbReference type="OrthoDB" id="663527at2"/>
<dbReference type="AlphaFoldDB" id="A0A3E1Q7E1"/>
<dbReference type="Pfam" id="PF20050">
    <property type="entry name" value="DUF6452"/>
    <property type="match status" value="1"/>
</dbReference>
<organism evidence="2 3">
    <name type="scientific">Marixanthomonas ophiurae</name>
    <dbReference type="NCBI Taxonomy" id="387659"/>
    <lineage>
        <taxon>Bacteria</taxon>
        <taxon>Pseudomonadati</taxon>
        <taxon>Bacteroidota</taxon>
        <taxon>Flavobacteriia</taxon>
        <taxon>Flavobacteriales</taxon>
        <taxon>Flavobacteriaceae</taxon>
        <taxon>Marixanthomonas</taxon>
    </lineage>
</organism>
<keyword evidence="1" id="KW-0732">Signal</keyword>
<dbReference type="EMBL" id="QVID01000002">
    <property type="protein sequence ID" value="RFN58038.1"/>
    <property type="molecule type" value="Genomic_DNA"/>
</dbReference>
<dbReference type="RefSeq" id="WP_117159987.1">
    <property type="nucleotide sequence ID" value="NZ_QVID01000002.1"/>
</dbReference>
<evidence type="ECO:0008006" key="4">
    <source>
        <dbReference type="Google" id="ProtNLM"/>
    </source>
</evidence>
<feature type="chain" id="PRO_5017765375" description="DUF4625 domain-containing protein" evidence="1">
    <location>
        <begin position="21"/>
        <end position="166"/>
    </location>
</feature>